<dbReference type="AlphaFoldDB" id="A0A0F9VTR0"/>
<comment type="caution">
    <text evidence="2">The sequence shown here is derived from an EMBL/GenBank/DDBJ whole genome shotgun (WGS) entry which is preliminary data.</text>
</comment>
<organism evidence="2">
    <name type="scientific">marine sediment metagenome</name>
    <dbReference type="NCBI Taxonomy" id="412755"/>
    <lineage>
        <taxon>unclassified sequences</taxon>
        <taxon>metagenomes</taxon>
        <taxon>ecological metagenomes</taxon>
    </lineage>
</organism>
<name>A0A0F9VTR0_9ZZZZ</name>
<reference evidence="2" key="1">
    <citation type="journal article" date="2015" name="Nature">
        <title>Complex archaea that bridge the gap between prokaryotes and eukaryotes.</title>
        <authorList>
            <person name="Spang A."/>
            <person name="Saw J.H."/>
            <person name="Jorgensen S.L."/>
            <person name="Zaremba-Niedzwiedzka K."/>
            <person name="Martijn J."/>
            <person name="Lind A.E."/>
            <person name="van Eijk R."/>
            <person name="Schleper C."/>
            <person name="Guy L."/>
            <person name="Ettema T.J."/>
        </authorList>
    </citation>
    <scope>NUCLEOTIDE SEQUENCE</scope>
</reference>
<sequence>MEGNLVPTKTYVILTVETAAFVASVSLAVLWMYSPSGPYEPFFAGTALLFIATEGFRRYEGKVFQTEGVERTPSERVKHHDTLRDIFKEEINRCRTQSLRRDVIIRHVNRMDDYPNIEGKRGITSWFKAGLLDTYHMGIIVGLGWDELVEESGEWRKINYKAGEDKEATLMLVGEIPYDFVESMNIDGDEYYYLSHIFCHFANRGEPYKRLYYAEKTDMGHGHEYWREVVSQKEVLRNTKKHDRKKNT</sequence>
<protein>
    <submittedName>
        <fullName evidence="2">Uncharacterized protein</fullName>
    </submittedName>
</protein>
<keyword evidence="1" id="KW-0812">Transmembrane</keyword>
<gene>
    <name evidence="2" type="ORF">LCGC14_0366260</name>
</gene>
<evidence type="ECO:0000256" key="1">
    <source>
        <dbReference type="SAM" id="Phobius"/>
    </source>
</evidence>
<accession>A0A0F9VTR0</accession>
<evidence type="ECO:0000313" key="2">
    <source>
        <dbReference type="EMBL" id="KKN76841.1"/>
    </source>
</evidence>
<feature type="transmembrane region" description="Helical" evidence="1">
    <location>
        <begin position="12"/>
        <end position="33"/>
    </location>
</feature>
<dbReference type="EMBL" id="LAZR01000288">
    <property type="protein sequence ID" value="KKN76841.1"/>
    <property type="molecule type" value="Genomic_DNA"/>
</dbReference>
<proteinExistence type="predicted"/>
<keyword evidence="1" id="KW-1133">Transmembrane helix</keyword>
<keyword evidence="1" id="KW-0472">Membrane</keyword>